<feature type="transmembrane region" description="Helical" evidence="6">
    <location>
        <begin position="146"/>
        <end position="163"/>
    </location>
</feature>
<reference evidence="7 8" key="1">
    <citation type="journal article" date="2016" name="Nat. Commun.">
        <title>Thousands of microbial genomes shed light on interconnected biogeochemical processes in an aquifer system.</title>
        <authorList>
            <person name="Anantharaman K."/>
            <person name="Brown C.T."/>
            <person name="Hug L.A."/>
            <person name="Sharon I."/>
            <person name="Castelle C.J."/>
            <person name="Probst A.J."/>
            <person name="Thomas B.C."/>
            <person name="Singh A."/>
            <person name="Wilkins M.J."/>
            <person name="Karaoz U."/>
            <person name="Brodie E.L."/>
            <person name="Williams K.H."/>
            <person name="Hubbard S.S."/>
            <person name="Banfield J.F."/>
        </authorList>
    </citation>
    <scope>NUCLEOTIDE SEQUENCE [LARGE SCALE GENOMIC DNA]</scope>
</reference>
<feature type="transmembrane region" description="Helical" evidence="6">
    <location>
        <begin position="284"/>
        <end position="308"/>
    </location>
</feature>
<dbReference type="GO" id="GO:0005886">
    <property type="term" value="C:plasma membrane"/>
    <property type="evidence" value="ECO:0007669"/>
    <property type="project" value="UniProtKB-SubCell"/>
</dbReference>
<name>A0A1F7RQP8_9BACT</name>
<feature type="transmembrane region" description="Helical" evidence="6">
    <location>
        <begin position="329"/>
        <end position="353"/>
    </location>
</feature>
<comment type="subcellular location">
    <subcellularLocation>
        <location evidence="1">Cell membrane</location>
        <topology evidence="1">Multi-pass membrane protein</topology>
    </subcellularLocation>
</comment>
<evidence type="ECO:0000256" key="3">
    <source>
        <dbReference type="ARBA" id="ARBA00022692"/>
    </source>
</evidence>
<evidence type="ECO:0000256" key="1">
    <source>
        <dbReference type="ARBA" id="ARBA00004651"/>
    </source>
</evidence>
<dbReference type="PANTHER" id="PTHR30250">
    <property type="entry name" value="PST FAMILY PREDICTED COLANIC ACID TRANSPORTER"/>
    <property type="match status" value="1"/>
</dbReference>
<keyword evidence="5 6" id="KW-0472">Membrane</keyword>
<proteinExistence type="predicted"/>
<comment type="caution">
    <text evidence="7">The sequence shown here is derived from an EMBL/GenBank/DDBJ whole genome shotgun (WGS) entry which is preliminary data.</text>
</comment>
<feature type="transmembrane region" description="Helical" evidence="6">
    <location>
        <begin position="391"/>
        <end position="410"/>
    </location>
</feature>
<dbReference type="EMBL" id="MGDE01000216">
    <property type="protein sequence ID" value="OGL43660.1"/>
    <property type="molecule type" value="Genomic_DNA"/>
</dbReference>
<dbReference type="InterPro" id="IPR050833">
    <property type="entry name" value="Poly_Biosynth_Transport"/>
</dbReference>
<dbReference type="PANTHER" id="PTHR30250:SF11">
    <property type="entry name" value="O-ANTIGEN TRANSPORTER-RELATED"/>
    <property type="match status" value="1"/>
</dbReference>
<feature type="transmembrane region" description="Helical" evidence="6">
    <location>
        <begin position="30"/>
        <end position="54"/>
    </location>
</feature>
<feature type="transmembrane region" description="Helical" evidence="6">
    <location>
        <begin position="207"/>
        <end position="225"/>
    </location>
</feature>
<keyword evidence="4 6" id="KW-1133">Transmembrane helix</keyword>
<evidence type="ECO:0000313" key="7">
    <source>
        <dbReference type="EMBL" id="OGL43660.1"/>
    </source>
</evidence>
<dbReference type="Pfam" id="PF01943">
    <property type="entry name" value="Polysacc_synt"/>
    <property type="match status" value="1"/>
</dbReference>
<feature type="transmembrane region" description="Helical" evidence="6">
    <location>
        <begin position="115"/>
        <end position="134"/>
    </location>
</feature>
<keyword evidence="3 6" id="KW-0812">Transmembrane</keyword>
<sequence length="458" mass="51299">MRENHISTINGHLKALLGKVRTKDIHLKELISGTTVALFFKIIGIAFGYIFTLLITRNFGADTMGIFALCTTVLSMASILGRLGTDTALLRFVAEFSAQDRKDLVKEVYGKALKIVVPFSISLTLILFFSSPYISKYIFHKEHLSNYFQITSLAVLPFVLTFINSQSLRAIKKIGEYSFFHNISQFLFATIFLLLLLIFSVKNSLPVIAYVLAIFTGAIFSYILWKKQAKLDSSHVSNEIETRNILHVSLPMLLSSSMLMITHWTNTLMLGMFRTEAEVGIFNVAAKISTSISFTLIAVTTIAAPKFAEFYGKKDYIGLEKFVQQSTKLIFWTSSPILLVIAFFPSFILGIFGEEFKTGVFALLLLTIGQFISSISGSVGILLNMTGKHKVYQYIMIATTILNIILNVLIIPKYGINGAAIVTMVSYAFWNLSSVIYIKYSLNIMTLYIPFLVKRQHG</sequence>
<evidence type="ECO:0000313" key="8">
    <source>
        <dbReference type="Proteomes" id="UP000178797"/>
    </source>
</evidence>
<dbReference type="CDD" id="cd13128">
    <property type="entry name" value="MATE_Wzx_like"/>
    <property type="match status" value="1"/>
</dbReference>
<accession>A0A1F7RQP8</accession>
<feature type="transmembrane region" description="Helical" evidence="6">
    <location>
        <begin position="66"/>
        <end position="94"/>
    </location>
</feature>
<dbReference type="AlphaFoldDB" id="A0A1F7RQP8"/>
<keyword evidence="2" id="KW-1003">Cell membrane</keyword>
<evidence type="ECO:0000256" key="6">
    <source>
        <dbReference type="SAM" id="Phobius"/>
    </source>
</evidence>
<feature type="transmembrane region" description="Helical" evidence="6">
    <location>
        <begin position="245"/>
        <end position="264"/>
    </location>
</feature>
<organism evidence="7 8">
    <name type="scientific">Candidatus Schekmanbacteria bacterium RBG_16_38_10</name>
    <dbReference type="NCBI Taxonomy" id="1817879"/>
    <lineage>
        <taxon>Bacteria</taxon>
        <taxon>Candidatus Schekmaniibacteriota</taxon>
    </lineage>
</organism>
<protein>
    <submittedName>
        <fullName evidence="7">Uncharacterized protein</fullName>
    </submittedName>
</protein>
<evidence type="ECO:0000256" key="2">
    <source>
        <dbReference type="ARBA" id="ARBA00022475"/>
    </source>
</evidence>
<feature type="transmembrane region" description="Helical" evidence="6">
    <location>
        <begin position="416"/>
        <end position="438"/>
    </location>
</feature>
<dbReference type="Proteomes" id="UP000178797">
    <property type="component" value="Unassembled WGS sequence"/>
</dbReference>
<gene>
    <name evidence="7" type="ORF">A2W05_08080</name>
</gene>
<feature type="transmembrane region" description="Helical" evidence="6">
    <location>
        <begin position="359"/>
        <end position="384"/>
    </location>
</feature>
<evidence type="ECO:0000256" key="4">
    <source>
        <dbReference type="ARBA" id="ARBA00022989"/>
    </source>
</evidence>
<dbReference type="InterPro" id="IPR002797">
    <property type="entry name" value="Polysacc_synth"/>
</dbReference>
<evidence type="ECO:0000256" key="5">
    <source>
        <dbReference type="ARBA" id="ARBA00023136"/>
    </source>
</evidence>
<feature type="transmembrane region" description="Helical" evidence="6">
    <location>
        <begin position="183"/>
        <end position="201"/>
    </location>
</feature>